<dbReference type="Proteomes" id="UP000000286">
    <property type="component" value="Chromosome II"/>
</dbReference>
<dbReference type="EMBL" id="FN393060">
    <property type="protein sequence ID" value="CBK39126.1"/>
    <property type="molecule type" value="Genomic_DNA"/>
</dbReference>
<dbReference type="HOGENOM" id="CLU_2098734_0_0_1"/>
<keyword evidence="1" id="KW-1133">Transmembrane helix</keyword>
<reference evidence="2 3" key="1">
    <citation type="journal article" date="2009" name="Proc. Natl. Acad. Sci. U.S.A.">
        <title>Eukaryote-to-eukaryote gene transfer events revealed by the genome sequence of the wine yeast Saccharomyces cerevisiae EC1118.</title>
        <authorList>
            <person name="Novo M."/>
            <person name="Bigey F."/>
            <person name="Beyne E."/>
            <person name="Galeote V."/>
            <person name="Gavory F."/>
            <person name="Mallet S."/>
            <person name="Cambot B."/>
            <person name="Legras J.L."/>
            <person name="Wincker P."/>
            <person name="Casaregola S."/>
            <person name="Dequin S."/>
        </authorList>
    </citation>
    <scope>NUCLEOTIDE SEQUENCE [LARGE SCALE GENOMIC DNA]</scope>
    <source>
        <strain evidence="3">Lalvin EC1118 / Prise de mousse</strain>
    </source>
</reference>
<keyword evidence="1" id="KW-0812">Transmembrane</keyword>
<proteinExistence type="predicted"/>
<evidence type="ECO:0000313" key="3">
    <source>
        <dbReference type="Proteomes" id="UP000000286"/>
    </source>
</evidence>
<protein>
    <submittedName>
        <fullName evidence="2">EC1118_1B15_1838p</fullName>
    </submittedName>
</protein>
<name>D3UEE6_YEAS8</name>
<accession>D3UEE6</accession>
<feature type="transmembrane region" description="Helical" evidence="1">
    <location>
        <begin position="70"/>
        <end position="89"/>
    </location>
</feature>
<dbReference type="AlphaFoldDB" id="D3UEE6"/>
<keyword evidence="1" id="KW-0472">Membrane</keyword>
<organism evidence="2 3">
    <name type="scientific">Saccharomyces cerevisiae (strain Lalvin EC1118 / Prise de mousse)</name>
    <name type="common">Baker's yeast</name>
    <dbReference type="NCBI Taxonomy" id="643680"/>
    <lineage>
        <taxon>Eukaryota</taxon>
        <taxon>Fungi</taxon>
        <taxon>Dikarya</taxon>
        <taxon>Ascomycota</taxon>
        <taxon>Saccharomycotina</taxon>
        <taxon>Saccharomycetes</taxon>
        <taxon>Saccharomycetales</taxon>
        <taxon>Saccharomycetaceae</taxon>
        <taxon>Saccharomyces</taxon>
    </lineage>
</organism>
<evidence type="ECO:0000256" key="1">
    <source>
        <dbReference type="SAM" id="Phobius"/>
    </source>
</evidence>
<sequence>MHILFLFIFHCLAFKDLIFFKQYVPFAAAGGYPISFLFIKVLTASTNLLLSSSSGGSWNKLSKESQLLKVILTHFLVPIFFFLFQYIILSEDRQQERQPKFRDNAKFDGHAKTCHI</sequence>
<evidence type="ECO:0000313" key="2">
    <source>
        <dbReference type="EMBL" id="CBK39126.1"/>
    </source>
</evidence>
<gene>
    <name evidence="2" type="ORF">EC1118_1B15_1838g</name>
</gene>